<dbReference type="Proteomes" id="UP000002051">
    <property type="component" value="Chromosome 4"/>
</dbReference>
<reference evidence="1 3" key="2">
    <citation type="journal article" date="2014" name="BMC Genomics">
        <title>An improved genome release (version Mt4.0) for the model legume Medicago truncatula.</title>
        <authorList>
            <person name="Tang H."/>
            <person name="Krishnakumar V."/>
            <person name="Bidwell S."/>
            <person name="Rosen B."/>
            <person name="Chan A."/>
            <person name="Zhou S."/>
            <person name="Gentzbittel L."/>
            <person name="Childs K.L."/>
            <person name="Yandell M."/>
            <person name="Gundlach H."/>
            <person name="Mayer K.F."/>
            <person name="Schwartz D.C."/>
            <person name="Town C.D."/>
        </authorList>
    </citation>
    <scope>GENOME REANNOTATION</scope>
    <source>
        <strain evidence="1">A17</strain>
        <strain evidence="2 3">cv. Jemalong A17</strain>
    </source>
</reference>
<keyword evidence="3" id="KW-1185">Reference proteome</keyword>
<reference evidence="1 3" key="1">
    <citation type="journal article" date="2011" name="Nature">
        <title>The Medicago genome provides insight into the evolution of rhizobial symbioses.</title>
        <authorList>
            <person name="Young N.D."/>
            <person name="Debelle F."/>
            <person name="Oldroyd G.E."/>
            <person name="Geurts R."/>
            <person name="Cannon S.B."/>
            <person name="Udvardi M.K."/>
            <person name="Benedito V.A."/>
            <person name="Mayer K.F."/>
            <person name="Gouzy J."/>
            <person name="Schoof H."/>
            <person name="Van de Peer Y."/>
            <person name="Proost S."/>
            <person name="Cook D.R."/>
            <person name="Meyers B.C."/>
            <person name="Spannagl M."/>
            <person name="Cheung F."/>
            <person name="De Mita S."/>
            <person name="Krishnakumar V."/>
            <person name="Gundlach H."/>
            <person name="Zhou S."/>
            <person name="Mudge J."/>
            <person name="Bharti A.K."/>
            <person name="Murray J.D."/>
            <person name="Naoumkina M.A."/>
            <person name="Rosen B."/>
            <person name="Silverstein K.A."/>
            <person name="Tang H."/>
            <person name="Rombauts S."/>
            <person name="Zhao P.X."/>
            <person name="Zhou P."/>
            <person name="Barbe V."/>
            <person name="Bardou P."/>
            <person name="Bechner M."/>
            <person name="Bellec A."/>
            <person name="Berger A."/>
            <person name="Berges H."/>
            <person name="Bidwell S."/>
            <person name="Bisseling T."/>
            <person name="Choisne N."/>
            <person name="Couloux A."/>
            <person name="Denny R."/>
            <person name="Deshpande S."/>
            <person name="Dai X."/>
            <person name="Doyle J.J."/>
            <person name="Dudez A.M."/>
            <person name="Farmer A.D."/>
            <person name="Fouteau S."/>
            <person name="Franken C."/>
            <person name="Gibelin C."/>
            <person name="Gish J."/>
            <person name="Goldstein S."/>
            <person name="Gonzalez A.J."/>
            <person name="Green P.J."/>
            <person name="Hallab A."/>
            <person name="Hartog M."/>
            <person name="Hua A."/>
            <person name="Humphray S.J."/>
            <person name="Jeong D.H."/>
            <person name="Jing Y."/>
            <person name="Jocker A."/>
            <person name="Kenton S.M."/>
            <person name="Kim D.J."/>
            <person name="Klee K."/>
            <person name="Lai H."/>
            <person name="Lang C."/>
            <person name="Lin S."/>
            <person name="Macmil S.L."/>
            <person name="Magdelenat G."/>
            <person name="Matthews L."/>
            <person name="McCorrison J."/>
            <person name="Monaghan E.L."/>
            <person name="Mun J.H."/>
            <person name="Najar F.Z."/>
            <person name="Nicholson C."/>
            <person name="Noirot C."/>
            <person name="O'Bleness M."/>
            <person name="Paule C.R."/>
            <person name="Poulain J."/>
            <person name="Prion F."/>
            <person name="Qin B."/>
            <person name="Qu C."/>
            <person name="Retzel E.F."/>
            <person name="Riddle C."/>
            <person name="Sallet E."/>
            <person name="Samain S."/>
            <person name="Samson N."/>
            <person name="Sanders I."/>
            <person name="Saurat O."/>
            <person name="Scarpelli C."/>
            <person name="Schiex T."/>
            <person name="Segurens B."/>
            <person name="Severin A.J."/>
            <person name="Sherrier D.J."/>
            <person name="Shi R."/>
            <person name="Sims S."/>
            <person name="Singer S.R."/>
            <person name="Sinharoy S."/>
            <person name="Sterck L."/>
            <person name="Viollet A."/>
            <person name="Wang B.B."/>
            <person name="Wang K."/>
            <person name="Wang M."/>
            <person name="Wang X."/>
            <person name="Warfsmann J."/>
            <person name="Weissenbach J."/>
            <person name="White D.D."/>
            <person name="White J.D."/>
            <person name="Wiley G.B."/>
            <person name="Wincker P."/>
            <person name="Xing Y."/>
            <person name="Yang L."/>
            <person name="Yao Z."/>
            <person name="Ying F."/>
            <person name="Zhai J."/>
            <person name="Zhou L."/>
            <person name="Zuber A."/>
            <person name="Denarie J."/>
            <person name="Dixon R.A."/>
            <person name="May G.D."/>
            <person name="Schwartz D.C."/>
            <person name="Rogers J."/>
            <person name="Quetier F."/>
            <person name="Town C.D."/>
            <person name="Roe B.A."/>
        </authorList>
    </citation>
    <scope>NUCLEOTIDE SEQUENCE [LARGE SCALE GENOMIC DNA]</scope>
    <source>
        <strain evidence="1">A17</strain>
        <strain evidence="2 3">cv. Jemalong A17</strain>
    </source>
</reference>
<evidence type="ECO:0000313" key="2">
    <source>
        <dbReference type="EnsemblPlants" id="KEH28855"/>
    </source>
</evidence>
<evidence type="ECO:0000313" key="3">
    <source>
        <dbReference type="Proteomes" id="UP000002051"/>
    </source>
</evidence>
<dbReference type="EnsemblPlants" id="KEH28855">
    <property type="protein sequence ID" value="KEH28855"/>
    <property type="gene ID" value="MTR_4g015215"/>
</dbReference>
<accession>A0A072USN8</accession>
<dbReference type="AlphaFoldDB" id="A0A072USN8"/>
<dbReference type="HOGENOM" id="CLU_2871002_0_0_1"/>
<sequence>MPTNFLTNRNENRSCQPTWVYGLAYDMSEINVIPVKFPADLGQNSAGCRFHADFRKDSGSRVAN</sequence>
<reference evidence="2" key="3">
    <citation type="submission" date="2015-04" db="UniProtKB">
        <authorList>
            <consortium name="EnsemblPlants"/>
        </authorList>
    </citation>
    <scope>IDENTIFICATION</scope>
    <source>
        <strain evidence="2">cv. Jemalong A17</strain>
    </source>
</reference>
<proteinExistence type="predicted"/>
<gene>
    <name evidence="1" type="ordered locus">MTR_4g015215</name>
</gene>
<dbReference type="EMBL" id="CM001220">
    <property type="protein sequence ID" value="KEH28855.1"/>
    <property type="molecule type" value="Genomic_DNA"/>
</dbReference>
<name>A0A072USN8_MEDTR</name>
<organism evidence="1 3">
    <name type="scientific">Medicago truncatula</name>
    <name type="common">Barrel medic</name>
    <name type="synonym">Medicago tribuloides</name>
    <dbReference type="NCBI Taxonomy" id="3880"/>
    <lineage>
        <taxon>Eukaryota</taxon>
        <taxon>Viridiplantae</taxon>
        <taxon>Streptophyta</taxon>
        <taxon>Embryophyta</taxon>
        <taxon>Tracheophyta</taxon>
        <taxon>Spermatophyta</taxon>
        <taxon>Magnoliopsida</taxon>
        <taxon>eudicotyledons</taxon>
        <taxon>Gunneridae</taxon>
        <taxon>Pentapetalae</taxon>
        <taxon>rosids</taxon>
        <taxon>fabids</taxon>
        <taxon>Fabales</taxon>
        <taxon>Fabaceae</taxon>
        <taxon>Papilionoideae</taxon>
        <taxon>50 kb inversion clade</taxon>
        <taxon>NPAAA clade</taxon>
        <taxon>Hologalegina</taxon>
        <taxon>IRL clade</taxon>
        <taxon>Trifolieae</taxon>
        <taxon>Medicago</taxon>
    </lineage>
</organism>
<evidence type="ECO:0000313" key="1">
    <source>
        <dbReference type="EMBL" id="KEH28855.1"/>
    </source>
</evidence>
<protein>
    <submittedName>
        <fullName evidence="1 2">Uncharacterized protein</fullName>
    </submittedName>
</protein>